<dbReference type="RefSeq" id="WP_338737003.1">
    <property type="nucleotide sequence ID" value="NZ_CP146612.1"/>
</dbReference>
<feature type="transmembrane region" description="Helical" evidence="1">
    <location>
        <begin position="20"/>
        <end position="40"/>
    </location>
</feature>
<sequence length="173" mass="19598">MPAVIPLGDELYREEINLPLMRWLMTFMLVIGLAFSLVLFGGSESNEPPKVVSVILSAVFLSVAWLMSNFLKFTVIVTPELINLQSGRFHTSIRIADVQDCLINNRPPLVFGGWGLRVTRFRDGWVKAYSFGRKGIDLVMKNGPYRHIIFSTENPEQLREIIEGRQSNVPGYV</sequence>
<gene>
    <name evidence="2" type="ORF">V8247_06350</name>
</gene>
<evidence type="ECO:0000313" key="2">
    <source>
        <dbReference type="EMBL" id="WWX24879.1"/>
    </source>
</evidence>
<keyword evidence="1" id="KW-0812">Transmembrane</keyword>
<evidence type="ECO:0000256" key="1">
    <source>
        <dbReference type="SAM" id="Phobius"/>
    </source>
</evidence>
<protein>
    <recommendedName>
        <fullName evidence="4">Bacterial Pleckstrin homology domain-containing protein</fullName>
    </recommendedName>
</protein>
<proteinExistence type="predicted"/>
<feature type="transmembrane region" description="Helical" evidence="1">
    <location>
        <begin position="52"/>
        <end position="71"/>
    </location>
</feature>
<reference evidence="2 3" key="1">
    <citation type="submission" date="2024-03" db="EMBL/GenBank/DDBJ databases">
        <title>A Dehalogenimonas Isolated from Estuarine Sediments Dihaloeliminates Chlorinated Alkanes.</title>
        <authorList>
            <person name="Yang Y."/>
            <person name="Wang H."/>
        </authorList>
    </citation>
    <scope>NUCLEOTIDE SEQUENCE [LARGE SCALE GENOMIC DNA]</scope>
    <source>
        <strain evidence="2 3">W</strain>
    </source>
</reference>
<keyword evidence="1" id="KW-1133">Transmembrane helix</keyword>
<evidence type="ECO:0008006" key="4">
    <source>
        <dbReference type="Google" id="ProtNLM"/>
    </source>
</evidence>
<name>A0ABZ2J1T7_9CHLR</name>
<keyword evidence="1" id="KW-0472">Membrane</keyword>
<accession>A0ABZ2J1T7</accession>
<organism evidence="2 3">
    <name type="scientific">Candidatus Dehalogenimonas loeffleri</name>
    <dbReference type="NCBI Taxonomy" id="3127115"/>
    <lineage>
        <taxon>Bacteria</taxon>
        <taxon>Bacillati</taxon>
        <taxon>Chloroflexota</taxon>
        <taxon>Dehalococcoidia</taxon>
        <taxon>Dehalococcoidales</taxon>
        <taxon>Dehalococcoidaceae</taxon>
        <taxon>Dehalogenimonas</taxon>
    </lineage>
</organism>
<dbReference type="EMBL" id="CP146612">
    <property type="protein sequence ID" value="WWX24879.1"/>
    <property type="molecule type" value="Genomic_DNA"/>
</dbReference>
<keyword evidence="3" id="KW-1185">Reference proteome</keyword>
<evidence type="ECO:0000313" key="3">
    <source>
        <dbReference type="Proteomes" id="UP001375370"/>
    </source>
</evidence>
<dbReference type="Proteomes" id="UP001375370">
    <property type="component" value="Chromosome"/>
</dbReference>